<keyword evidence="3" id="KW-0539">Nucleus</keyword>
<dbReference type="PaxDb" id="121845-A0A3Q0JFG4"/>
<keyword evidence="1" id="KW-0547">Nucleotide-binding</keyword>
<dbReference type="Gene3D" id="1.10.287.1490">
    <property type="match status" value="1"/>
</dbReference>
<evidence type="ECO:0000256" key="1">
    <source>
        <dbReference type="ARBA" id="ARBA00022741"/>
    </source>
</evidence>
<dbReference type="PANTHER" id="PTHR18937">
    <property type="entry name" value="STRUCTURAL MAINTENANCE OF CHROMOSOMES SMC FAMILY MEMBER"/>
    <property type="match status" value="1"/>
</dbReference>
<feature type="non-terminal residue" evidence="7">
    <location>
        <position position="509"/>
    </location>
</feature>
<evidence type="ECO:0000256" key="4">
    <source>
        <dbReference type="SAM" id="Coils"/>
    </source>
</evidence>
<evidence type="ECO:0000256" key="2">
    <source>
        <dbReference type="ARBA" id="ARBA00022840"/>
    </source>
</evidence>
<dbReference type="SUPFAM" id="SSF75553">
    <property type="entry name" value="Smc hinge domain"/>
    <property type="match status" value="1"/>
</dbReference>
<protein>
    <submittedName>
        <fullName evidence="7">Structural maintenance of chromosomes protein 4-like</fullName>
    </submittedName>
</protein>
<dbReference type="GeneID" id="103517595"/>
<name>A0A3Q0JFG4_DIACI</name>
<dbReference type="GO" id="GO:0000796">
    <property type="term" value="C:condensin complex"/>
    <property type="evidence" value="ECO:0007669"/>
    <property type="project" value="TreeGrafter"/>
</dbReference>
<feature type="coiled-coil region" evidence="4">
    <location>
        <begin position="226"/>
        <end position="390"/>
    </location>
</feature>
<feature type="region of interest" description="Disordered" evidence="5">
    <location>
        <begin position="438"/>
        <end position="458"/>
    </location>
</feature>
<keyword evidence="4" id="KW-0175">Coiled coil</keyword>
<sequence length="509" mass="58562">MNKHYYYCNCVLTNQFHVIATKELKEEKDRLQKEQIELRRRFDDEKELGGYEAKAKEEEGRLEAISLGNLEKTVSELKLLVTQQRKDLEKLSIDIPSLEMNLPALQKQIRDLEAELKQCVCDPKQVGLGSMKIDYVERMKMFDLIRVEDERIRPAMYCATQTTLVAPTLAQAMKVGYEHHVRVVSLQGDIIEPSGIMSGGGRTRITGKMGRSVRVATDPESTVQNLKKINRKMDNLEKELANIRSQKGNLEKTVSELKLLVTQQRKDLEKLSIDIPSLEMNLPALQKQIRDLEAELKQCVCDPKQVKKMSDDVKKKKSVMDKCEEQAKKLEEKVAKVHEEIMGISAGKTSAIKKSLGEAQRKLNKAKSTLNNLRVEIKRSERDVVTCTQRATSLHEEMTKLGKTVHDNNEFIEIYRGQIDESEAEWKVKNAELKETKTAHGRSAKELARLSASRDKEEESLERLERELRTVRHKAEEHAGEMRQVEARMRQIRLNPLTRLYDLEEVFAR</sequence>
<dbReference type="Gene3D" id="3.30.70.1620">
    <property type="match status" value="1"/>
</dbReference>
<dbReference type="InterPro" id="IPR036277">
    <property type="entry name" value="SMC_hinge_sf"/>
</dbReference>
<proteinExistence type="predicted"/>
<feature type="coiled-coil region" evidence="4">
    <location>
        <begin position="95"/>
        <end position="122"/>
    </location>
</feature>
<evidence type="ECO:0000256" key="3">
    <source>
        <dbReference type="ARBA" id="ARBA00023242"/>
    </source>
</evidence>
<feature type="coiled-coil region" evidence="4">
    <location>
        <begin position="14"/>
        <end position="48"/>
    </location>
</feature>
<dbReference type="STRING" id="121845.A0A3Q0JFG4"/>
<evidence type="ECO:0000313" key="6">
    <source>
        <dbReference type="Proteomes" id="UP000079169"/>
    </source>
</evidence>
<dbReference type="PANTHER" id="PTHR18937:SF172">
    <property type="entry name" value="STRUCTURAL MAINTENANCE OF CHROMOSOMES PROTEIN"/>
    <property type="match status" value="1"/>
</dbReference>
<evidence type="ECO:0000256" key="5">
    <source>
        <dbReference type="SAM" id="MobiDB-lite"/>
    </source>
</evidence>
<reference evidence="7" key="1">
    <citation type="submission" date="2025-08" db="UniProtKB">
        <authorList>
            <consortium name="RefSeq"/>
        </authorList>
    </citation>
    <scope>IDENTIFICATION</scope>
</reference>
<dbReference type="KEGG" id="dci:103517595"/>
<accession>A0A3Q0JFG4</accession>
<organism evidence="6 7">
    <name type="scientific">Diaphorina citri</name>
    <name type="common">Asian citrus psyllid</name>
    <dbReference type="NCBI Taxonomy" id="121845"/>
    <lineage>
        <taxon>Eukaryota</taxon>
        <taxon>Metazoa</taxon>
        <taxon>Ecdysozoa</taxon>
        <taxon>Arthropoda</taxon>
        <taxon>Hexapoda</taxon>
        <taxon>Insecta</taxon>
        <taxon>Pterygota</taxon>
        <taxon>Neoptera</taxon>
        <taxon>Paraneoptera</taxon>
        <taxon>Hemiptera</taxon>
        <taxon>Sternorrhyncha</taxon>
        <taxon>Psylloidea</taxon>
        <taxon>Psyllidae</taxon>
        <taxon>Diaphorininae</taxon>
        <taxon>Diaphorina</taxon>
    </lineage>
</organism>
<keyword evidence="2" id="KW-0067">ATP-binding</keyword>
<dbReference type="GO" id="GO:0005524">
    <property type="term" value="F:ATP binding"/>
    <property type="evidence" value="ECO:0007669"/>
    <property type="project" value="UniProtKB-KW"/>
</dbReference>
<dbReference type="Proteomes" id="UP000079169">
    <property type="component" value="Unplaced"/>
</dbReference>
<evidence type="ECO:0000313" key="7">
    <source>
        <dbReference type="RefSeq" id="XP_026685430.1"/>
    </source>
</evidence>
<dbReference type="RefSeq" id="XP_026685430.1">
    <property type="nucleotide sequence ID" value="XM_026829629.1"/>
</dbReference>
<keyword evidence="6" id="KW-1185">Reference proteome</keyword>
<gene>
    <name evidence="7" type="primary">LOC103517595</name>
</gene>
<dbReference type="AlphaFoldDB" id="A0A3Q0JFG4"/>
<dbReference type="GO" id="GO:0007076">
    <property type="term" value="P:mitotic chromosome condensation"/>
    <property type="evidence" value="ECO:0007669"/>
    <property type="project" value="TreeGrafter"/>
</dbReference>
<dbReference type="SUPFAM" id="SSF57997">
    <property type="entry name" value="Tropomyosin"/>
    <property type="match status" value="1"/>
</dbReference>